<dbReference type="SMART" id="SM00448">
    <property type="entry name" value="REC"/>
    <property type="match status" value="1"/>
</dbReference>
<keyword evidence="9" id="KW-1185">Reference proteome</keyword>
<evidence type="ECO:0000313" key="8">
    <source>
        <dbReference type="EMBL" id="MBM7555410.1"/>
    </source>
</evidence>
<evidence type="ECO:0000313" key="9">
    <source>
        <dbReference type="Proteomes" id="UP000774000"/>
    </source>
</evidence>
<dbReference type="Pfam" id="PF00989">
    <property type="entry name" value="PAS"/>
    <property type="match status" value="1"/>
</dbReference>
<dbReference type="PROSITE" id="PS50113">
    <property type="entry name" value="PAC"/>
    <property type="match status" value="2"/>
</dbReference>
<dbReference type="InterPro" id="IPR052155">
    <property type="entry name" value="Biofilm_reg_signaling"/>
</dbReference>
<keyword evidence="3" id="KW-0597">Phosphoprotein</keyword>
<evidence type="ECO:0000259" key="5">
    <source>
        <dbReference type="PROSITE" id="PS50112"/>
    </source>
</evidence>
<dbReference type="SUPFAM" id="SSF55073">
    <property type="entry name" value="Nucleotide cyclase"/>
    <property type="match status" value="1"/>
</dbReference>
<dbReference type="InterPro" id="IPR029787">
    <property type="entry name" value="Nucleotide_cyclase"/>
</dbReference>
<dbReference type="PANTHER" id="PTHR44757">
    <property type="entry name" value="DIGUANYLATE CYCLASE DGCP"/>
    <property type="match status" value="1"/>
</dbReference>
<dbReference type="InterPro" id="IPR000014">
    <property type="entry name" value="PAS"/>
</dbReference>
<evidence type="ECO:0000256" key="2">
    <source>
        <dbReference type="ARBA" id="ARBA00024867"/>
    </source>
</evidence>
<dbReference type="GO" id="GO:0000160">
    <property type="term" value="P:phosphorelay signal transduction system"/>
    <property type="evidence" value="ECO:0007669"/>
    <property type="project" value="InterPro"/>
</dbReference>
<proteinExistence type="predicted"/>
<dbReference type="RefSeq" id="WP_204700125.1">
    <property type="nucleotide sequence ID" value="NZ_JAFBDQ010000001.1"/>
</dbReference>
<dbReference type="SUPFAM" id="SSF55785">
    <property type="entry name" value="PYP-like sensor domain (PAS domain)"/>
    <property type="match status" value="3"/>
</dbReference>
<dbReference type="PANTHER" id="PTHR44757:SF2">
    <property type="entry name" value="BIOFILM ARCHITECTURE MAINTENANCE PROTEIN MBAA"/>
    <property type="match status" value="1"/>
</dbReference>
<dbReference type="Gene3D" id="3.30.70.270">
    <property type="match status" value="1"/>
</dbReference>
<dbReference type="GO" id="GO:0006355">
    <property type="term" value="P:regulation of DNA-templated transcription"/>
    <property type="evidence" value="ECO:0007669"/>
    <property type="project" value="InterPro"/>
</dbReference>
<accession>A0A939BM16</accession>
<comment type="function">
    <text evidence="2">May play the central regulatory role in sporulation. It may be an element of the effector pathway responsible for the activation of sporulation genes in response to nutritional stress. Spo0A may act in concert with spo0H (a sigma factor) to control the expression of some genes that are critical to the sporulation process.</text>
</comment>
<dbReference type="Gene3D" id="3.40.50.2300">
    <property type="match status" value="1"/>
</dbReference>
<feature type="domain" description="PAC" evidence="6">
    <location>
        <begin position="204"/>
        <end position="256"/>
    </location>
</feature>
<dbReference type="SUPFAM" id="SSF52172">
    <property type="entry name" value="CheY-like"/>
    <property type="match status" value="1"/>
</dbReference>
<dbReference type="AlphaFoldDB" id="A0A939BM16"/>
<sequence length="662" mass="77656">MSEIFVVEDAKLDKAIIKDVLNEMGYKVKCFFKAETVINFMKKIDSASLPKLIIIDIILAGQISGYQLAQKIKSNYNIPVIFLTGASDDKVQDNKQLLNGDLFLNKPIDQSELKNNVKIIMEKTRSVKTSKNDINENLVKYLDNQIWYYKDPYTYKMVNESYARFFGKNKENFNNEYIFNILAAKDAEEIIAENIDIFWDKKTFRKEKWVRNFKGESRLFKIKKTPIFNNRGNVKHLFCQAKDITEQNILENELRRNRDNLQRVIETIPDMIFLINKAGDILDVWTEDESQLLYSKKEAISKNIKEFLSRKTYNIYQTKINELFNEEKPVTFEYSLKINEEKKYYEARMLNINSYNQSQRIVVSVRDISKRKKSNLKLGKISREYETIFSNVENAIFLINVENETLKFQRLNTFHEKSTGLKTENIKGKTPVEIFGEELGLELEENYKQCLKKKVSISYEEELDLPAGRRVWLTKLTPVINDGEVEKIVGTSLDITENKQREKEIEYLSFHDKMTDLYNRRYFENEIQRLDSSRRLPITIIIADLDNLKYINDNYGHQKGDDYIKTAAQIIKDSIRKEDIAARIGGDEFALILPQTGGNGAHKIFQRIKEKENNYLKRNDSIEIFSISIGYAVKDRKEVSLEETFKKADQKMYANKTENKKR</sequence>
<dbReference type="InterPro" id="IPR011006">
    <property type="entry name" value="CheY-like_superfamily"/>
</dbReference>
<gene>
    <name evidence="8" type="ORF">JOC47_000234</name>
</gene>
<dbReference type="NCBIfam" id="TIGR00254">
    <property type="entry name" value="GGDEF"/>
    <property type="match status" value="1"/>
</dbReference>
<dbReference type="CDD" id="cd01949">
    <property type="entry name" value="GGDEF"/>
    <property type="match status" value="1"/>
</dbReference>
<dbReference type="Pfam" id="PF08448">
    <property type="entry name" value="PAS_4"/>
    <property type="match status" value="1"/>
</dbReference>
<dbReference type="Pfam" id="PF00072">
    <property type="entry name" value="Response_reg"/>
    <property type="match status" value="1"/>
</dbReference>
<feature type="modified residue" description="4-aspartylphosphate" evidence="3">
    <location>
        <position position="56"/>
    </location>
</feature>
<organism evidence="8 9">
    <name type="scientific">Halanaerobacter jeridensis</name>
    <dbReference type="NCBI Taxonomy" id="706427"/>
    <lineage>
        <taxon>Bacteria</taxon>
        <taxon>Bacillati</taxon>
        <taxon>Bacillota</taxon>
        <taxon>Clostridia</taxon>
        <taxon>Halanaerobiales</taxon>
        <taxon>Halobacteroidaceae</taxon>
        <taxon>Halanaerobacter</taxon>
    </lineage>
</organism>
<dbReference type="InterPro" id="IPR013656">
    <property type="entry name" value="PAS_4"/>
</dbReference>
<dbReference type="Pfam" id="PF13426">
    <property type="entry name" value="PAS_9"/>
    <property type="match status" value="1"/>
</dbReference>
<dbReference type="Proteomes" id="UP000774000">
    <property type="component" value="Unassembled WGS sequence"/>
</dbReference>
<dbReference type="EMBL" id="JAFBDQ010000001">
    <property type="protein sequence ID" value="MBM7555410.1"/>
    <property type="molecule type" value="Genomic_DNA"/>
</dbReference>
<feature type="domain" description="Response regulatory" evidence="4">
    <location>
        <begin position="3"/>
        <end position="121"/>
    </location>
</feature>
<dbReference type="InterPro" id="IPR000700">
    <property type="entry name" value="PAS-assoc_C"/>
</dbReference>
<feature type="domain" description="PAS" evidence="5">
    <location>
        <begin position="257"/>
        <end position="327"/>
    </location>
</feature>
<name>A0A939BM16_9FIRM</name>
<dbReference type="InterPro" id="IPR001789">
    <property type="entry name" value="Sig_transdc_resp-reg_receiver"/>
</dbReference>
<dbReference type="PROSITE" id="PS50110">
    <property type="entry name" value="RESPONSE_REGULATORY"/>
    <property type="match status" value="1"/>
</dbReference>
<dbReference type="InterPro" id="IPR013767">
    <property type="entry name" value="PAS_fold"/>
</dbReference>
<dbReference type="InterPro" id="IPR035965">
    <property type="entry name" value="PAS-like_dom_sf"/>
</dbReference>
<evidence type="ECO:0000259" key="7">
    <source>
        <dbReference type="PROSITE" id="PS50887"/>
    </source>
</evidence>
<evidence type="ECO:0000259" key="4">
    <source>
        <dbReference type="PROSITE" id="PS50110"/>
    </source>
</evidence>
<dbReference type="PROSITE" id="PS50887">
    <property type="entry name" value="GGDEF"/>
    <property type="match status" value="1"/>
</dbReference>
<protein>
    <recommendedName>
        <fullName evidence="1">Stage 0 sporulation protein A homolog</fullName>
    </recommendedName>
</protein>
<dbReference type="PROSITE" id="PS50112">
    <property type="entry name" value="PAS"/>
    <property type="match status" value="1"/>
</dbReference>
<dbReference type="Pfam" id="PF00990">
    <property type="entry name" value="GGDEF"/>
    <property type="match status" value="1"/>
</dbReference>
<dbReference type="CDD" id="cd00130">
    <property type="entry name" value="PAS"/>
    <property type="match status" value="1"/>
</dbReference>
<evidence type="ECO:0000259" key="6">
    <source>
        <dbReference type="PROSITE" id="PS50113"/>
    </source>
</evidence>
<dbReference type="InterPro" id="IPR000160">
    <property type="entry name" value="GGDEF_dom"/>
</dbReference>
<evidence type="ECO:0000256" key="1">
    <source>
        <dbReference type="ARBA" id="ARBA00018672"/>
    </source>
</evidence>
<evidence type="ECO:0000256" key="3">
    <source>
        <dbReference type="PROSITE-ProRule" id="PRU00169"/>
    </source>
</evidence>
<reference evidence="8" key="1">
    <citation type="submission" date="2021-01" db="EMBL/GenBank/DDBJ databases">
        <title>Genomic Encyclopedia of Type Strains, Phase IV (KMG-IV): sequencing the most valuable type-strain genomes for metagenomic binning, comparative biology and taxonomic classification.</title>
        <authorList>
            <person name="Goeker M."/>
        </authorList>
    </citation>
    <scope>NUCLEOTIDE SEQUENCE</scope>
    <source>
        <strain evidence="8">DSM 23230</strain>
    </source>
</reference>
<feature type="domain" description="GGDEF" evidence="7">
    <location>
        <begin position="536"/>
        <end position="662"/>
    </location>
</feature>
<dbReference type="NCBIfam" id="TIGR00229">
    <property type="entry name" value="sensory_box"/>
    <property type="match status" value="3"/>
</dbReference>
<feature type="domain" description="PAC" evidence="6">
    <location>
        <begin position="457"/>
        <end position="507"/>
    </location>
</feature>
<dbReference type="Gene3D" id="3.30.450.20">
    <property type="entry name" value="PAS domain"/>
    <property type="match status" value="3"/>
</dbReference>
<comment type="caution">
    <text evidence="8">The sequence shown here is derived from an EMBL/GenBank/DDBJ whole genome shotgun (WGS) entry which is preliminary data.</text>
</comment>
<dbReference type="InterPro" id="IPR043128">
    <property type="entry name" value="Rev_trsase/Diguanyl_cyclase"/>
</dbReference>
<dbReference type="SMART" id="SM00267">
    <property type="entry name" value="GGDEF"/>
    <property type="match status" value="1"/>
</dbReference>